<dbReference type="AlphaFoldDB" id="A0A2P5ECI0"/>
<evidence type="ECO:0000313" key="2">
    <source>
        <dbReference type="Proteomes" id="UP000237000"/>
    </source>
</evidence>
<sequence length="130" mass="14708">MDVKDWCLKLLTGRLVPNHDPSFDGIMLFASLCMEAIWIERNLIIHNKEGRDAESINRSLMVQMQNYLQALSTNQALDQSIPMQVIWVSPPPPCWIKVNVNTTVRDEKAMGATVARDTHSRTLATRTAIC</sequence>
<proteinExistence type="predicted"/>
<reference evidence="2" key="1">
    <citation type="submission" date="2016-06" db="EMBL/GenBank/DDBJ databases">
        <title>Parallel loss of symbiosis genes in relatives of nitrogen-fixing non-legume Parasponia.</title>
        <authorList>
            <person name="Van Velzen R."/>
            <person name="Holmer R."/>
            <person name="Bu F."/>
            <person name="Rutten L."/>
            <person name="Van Zeijl A."/>
            <person name="Liu W."/>
            <person name="Santuari L."/>
            <person name="Cao Q."/>
            <person name="Sharma T."/>
            <person name="Shen D."/>
            <person name="Roswanjaya Y."/>
            <person name="Wardhani T."/>
            <person name="Kalhor M.S."/>
            <person name="Jansen J."/>
            <person name="Van den Hoogen J."/>
            <person name="Gungor B."/>
            <person name="Hartog M."/>
            <person name="Hontelez J."/>
            <person name="Verver J."/>
            <person name="Yang W.-C."/>
            <person name="Schijlen E."/>
            <person name="Repin R."/>
            <person name="Schilthuizen M."/>
            <person name="Schranz E."/>
            <person name="Heidstra R."/>
            <person name="Miyata K."/>
            <person name="Fedorova E."/>
            <person name="Kohlen W."/>
            <person name="Bisseling T."/>
            <person name="Smit S."/>
            <person name="Geurts R."/>
        </authorList>
    </citation>
    <scope>NUCLEOTIDE SEQUENCE [LARGE SCALE GENOMIC DNA]</scope>
    <source>
        <strain evidence="2">cv. RG33-2</strain>
    </source>
</reference>
<protein>
    <submittedName>
        <fullName evidence="1">Uncharacterized protein</fullName>
    </submittedName>
</protein>
<accession>A0A2P5ECI0</accession>
<gene>
    <name evidence="1" type="ORF">TorRG33x02_209550</name>
</gene>
<dbReference type="OrthoDB" id="1939596at2759"/>
<dbReference type="Proteomes" id="UP000237000">
    <property type="component" value="Unassembled WGS sequence"/>
</dbReference>
<organism evidence="1 2">
    <name type="scientific">Trema orientale</name>
    <name type="common">Charcoal tree</name>
    <name type="synonym">Celtis orientalis</name>
    <dbReference type="NCBI Taxonomy" id="63057"/>
    <lineage>
        <taxon>Eukaryota</taxon>
        <taxon>Viridiplantae</taxon>
        <taxon>Streptophyta</taxon>
        <taxon>Embryophyta</taxon>
        <taxon>Tracheophyta</taxon>
        <taxon>Spermatophyta</taxon>
        <taxon>Magnoliopsida</taxon>
        <taxon>eudicotyledons</taxon>
        <taxon>Gunneridae</taxon>
        <taxon>Pentapetalae</taxon>
        <taxon>rosids</taxon>
        <taxon>fabids</taxon>
        <taxon>Rosales</taxon>
        <taxon>Cannabaceae</taxon>
        <taxon>Trema</taxon>
    </lineage>
</organism>
<keyword evidence="2" id="KW-1185">Reference proteome</keyword>
<dbReference type="EMBL" id="JXTC01000181">
    <property type="protein sequence ID" value="PON83251.1"/>
    <property type="molecule type" value="Genomic_DNA"/>
</dbReference>
<name>A0A2P5ECI0_TREOI</name>
<dbReference type="InParanoid" id="A0A2P5ECI0"/>
<comment type="caution">
    <text evidence="1">The sequence shown here is derived from an EMBL/GenBank/DDBJ whole genome shotgun (WGS) entry which is preliminary data.</text>
</comment>
<evidence type="ECO:0000313" key="1">
    <source>
        <dbReference type="EMBL" id="PON83251.1"/>
    </source>
</evidence>